<dbReference type="RefSeq" id="WP_061143178.1">
    <property type="nucleotide sequence ID" value="NZ_LNNH01000030.1"/>
</dbReference>
<dbReference type="EMBL" id="LNNH01000030">
    <property type="protein sequence ID" value="KWW16693.1"/>
    <property type="molecule type" value="Genomic_DNA"/>
</dbReference>
<proteinExistence type="predicted"/>
<keyword evidence="2" id="KW-1185">Reference proteome</keyword>
<dbReference type="Proteomes" id="UP000064189">
    <property type="component" value="Unassembled WGS sequence"/>
</dbReference>
<gene>
    <name evidence="1" type="ORF">AS888_07130</name>
</gene>
<comment type="caution">
    <text evidence="1">The sequence shown here is derived from an EMBL/GenBank/DDBJ whole genome shotgun (WGS) entry which is preliminary data.</text>
</comment>
<organism evidence="1 2">
    <name type="scientific">Peribacillus simplex</name>
    <dbReference type="NCBI Taxonomy" id="1478"/>
    <lineage>
        <taxon>Bacteria</taxon>
        <taxon>Bacillati</taxon>
        <taxon>Bacillota</taxon>
        <taxon>Bacilli</taxon>
        <taxon>Bacillales</taxon>
        <taxon>Bacillaceae</taxon>
        <taxon>Peribacillus</taxon>
    </lineage>
</organism>
<dbReference type="AlphaFoldDB" id="A0A109MVZ5"/>
<accession>A0A109MVZ5</accession>
<evidence type="ECO:0000313" key="1">
    <source>
        <dbReference type="EMBL" id="KWW16693.1"/>
    </source>
</evidence>
<evidence type="ECO:0000313" key="2">
    <source>
        <dbReference type="Proteomes" id="UP000064189"/>
    </source>
</evidence>
<sequence length="129" mass="14629">MGQKTLSTTYRACGKNFSTGYCYVQKSIKWVVDRKKHVEFYPQTMAAITNKLINCEVSRQCPAPQSRSRKKRRVLDEAFFGFCILCRFATILEKKSLGVHPCGSAIKGGEFPSHQKFLYQFGAKSFTIG</sequence>
<protein>
    <submittedName>
        <fullName evidence="1">Uncharacterized protein</fullName>
    </submittedName>
</protein>
<reference evidence="1 2" key="1">
    <citation type="submission" date="2015-11" db="EMBL/GenBank/DDBJ databases">
        <title>Genome Sequence of Bacillus simplex strain VanAntwerpen2.</title>
        <authorList>
            <person name="Couger M.B."/>
        </authorList>
    </citation>
    <scope>NUCLEOTIDE SEQUENCE [LARGE SCALE GENOMIC DNA]</scope>
    <source>
        <strain evidence="1 2">VanAntwerpen02</strain>
    </source>
</reference>
<name>A0A109MVZ5_9BACI</name>